<feature type="domain" description="PSP proline-rich" evidence="2">
    <location>
        <begin position="712"/>
        <end position="770"/>
    </location>
</feature>
<dbReference type="PANTHER" id="PTHR12785:SF6">
    <property type="entry name" value="SPLICING FACTOR 3B SUBUNIT 2"/>
    <property type="match status" value="1"/>
</dbReference>
<dbReference type="Pfam" id="PF04046">
    <property type="entry name" value="PSP"/>
    <property type="match status" value="1"/>
</dbReference>
<evidence type="ECO:0000313" key="4">
    <source>
        <dbReference type="Proteomes" id="UP000735302"/>
    </source>
</evidence>
<feature type="region of interest" description="Disordered" evidence="1">
    <location>
        <begin position="517"/>
        <end position="563"/>
    </location>
</feature>
<feature type="compositionally biased region" description="Basic residues" evidence="1">
    <location>
        <begin position="446"/>
        <end position="459"/>
    </location>
</feature>
<dbReference type="GO" id="GO:0005689">
    <property type="term" value="C:U12-type spliceosomal complex"/>
    <property type="evidence" value="ECO:0007669"/>
    <property type="project" value="TreeGrafter"/>
</dbReference>
<feature type="compositionally biased region" description="Basic and acidic residues" evidence="1">
    <location>
        <begin position="435"/>
        <end position="445"/>
    </location>
</feature>
<feature type="compositionally biased region" description="Low complexity" evidence="1">
    <location>
        <begin position="104"/>
        <end position="142"/>
    </location>
</feature>
<dbReference type="InterPro" id="IPR052584">
    <property type="entry name" value="U2_snRNP_Complex_Component"/>
</dbReference>
<feature type="compositionally biased region" description="Low complexity" evidence="1">
    <location>
        <begin position="72"/>
        <end position="89"/>
    </location>
</feature>
<feature type="compositionally biased region" description="Acidic residues" evidence="1">
    <location>
        <begin position="822"/>
        <end position="841"/>
    </location>
</feature>
<dbReference type="SMART" id="SM00581">
    <property type="entry name" value="PSP"/>
    <property type="match status" value="1"/>
</dbReference>
<evidence type="ECO:0000259" key="2">
    <source>
        <dbReference type="SMART" id="SM00581"/>
    </source>
</evidence>
<feature type="compositionally biased region" description="Acidic residues" evidence="1">
    <location>
        <begin position="421"/>
        <end position="434"/>
    </location>
</feature>
<dbReference type="Pfam" id="PF04037">
    <property type="entry name" value="DUF382"/>
    <property type="match status" value="1"/>
</dbReference>
<feature type="compositionally biased region" description="Basic and acidic residues" evidence="1">
    <location>
        <begin position="517"/>
        <end position="540"/>
    </location>
</feature>
<dbReference type="AlphaFoldDB" id="A0AAV4DSI6"/>
<dbReference type="InterPro" id="IPR006568">
    <property type="entry name" value="PSP_pro-rich"/>
</dbReference>
<proteinExistence type="predicted"/>
<sequence length="1001" mass="111732">MEGSDHGSGEQREDNLAWKVAMQQQMLEQQERQQQHMGGSSGPPGPHQQDEDLMMKVRQQQQLLDLEKQREAQQQMMEQQQLALLEAQRGNQEQRMMASGQGQPMTPAGMPAAPPVRSSGVSMVSVQQQPGPGLRPPGVVIPQGSGPRPLMATGPGQPTMSPQGGLGPHMQPGPPQVSHGGPRMGDQVPPPLPPTNNHPGMQQNQQPQQRLPPPPLMGMGSRPNREGGPLLTAPRPPSDGIMGPRLQGPPDLGMRGPPRDIDQRLPNDVDMRGPRDVDMRNQQGDVDMRRGPVDVDQRGPPADLGPRGRPPGDATPRGAPLDTDMRGEGNRPRMNKGPYNGPGITVGQQQRDHSMKPGSLVQSSAQGSKEMRLPQALEKMLEFKNQRAHEVGVDPDNLEKKDDGKESKGKEEGNNDKDDANEQDEYDEENDETISSERKNQTKESKNKRKKKKKKKARRNRFEIEKEKKKKKDKRTKAPEVLVEYVQEQLELDPSDPNYHTFAKIFETFKITEPEKPKEIKTEDVTEMKKEEPIKTKGILDDGEDDDDEDMKPEDDGPKISKKKLKKLTRLTVAQLKQLVTRPDVVEMHDVTARDPRLLVHLKATRNTVPVPRHWSYKRKYLQGKRGIEKAPFELPDFIKATGIEEMRAALQEKEDQKTLKSKMREKVRPKMGKIDIDYQKLHDAFFRFQTKPKMTIHGDLYYEAKEFETKLREKKPGNLSDDLKMALGMPIGSNSEKVPPPWLIAMQRYGPPPSYPNLKIAGLNAPIPEGCMFGYHAGGWGKPPVDENGKPLYGDVFGTQSGEFKNEVEEEEIDQGQWGELESESESESESEEEEEEEKDETGLITPAEGLMTPGGITSVPVGMETPDQIELRKKRIEDAMDQGGDTPALYQVLPEKRAAPVGGAMMGSAHVYDMSAVPKKPGDKTGAEAVEISLNPEELDLDTAAMQAKYDQTVREQQSQLEKEDLSDMVAAHAAKQKKRKKAQQDTGKGAKKYKDFKF</sequence>
<dbReference type="InterPro" id="IPR007180">
    <property type="entry name" value="DUF382"/>
</dbReference>
<protein>
    <submittedName>
        <fullName evidence="3">Splicing factor 3b subunit 2</fullName>
    </submittedName>
</protein>
<feature type="region of interest" description="Disordered" evidence="1">
    <location>
        <begin position="23"/>
        <end position="480"/>
    </location>
</feature>
<feature type="region of interest" description="Disordered" evidence="1">
    <location>
        <begin position="952"/>
        <end position="1001"/>
    </location>
</feature>
<comment type="caution">
    <text evidence="3">The sequence shown here is derived from an EMBL/GenBank/DDBJ whole genome shotgun (WGS) entry which is preliminary data.</text>
</comment>
<feature type="compositionally biased region" description="Basic and acidic residues" evidence="1">
    <location>
        <begin position="379"/>
        <end position="420"/>
    </location>
</feature>
<evidence type="ECO:0000313" key="3">
    <source>
        <dbReference type="EMBL" id="GFO47292.1"/>
    </source>
</evidence>
<dbReference type="PANTHER" id="PTHR12785">
    <property type="entry name" value="SPLICING FACTOR 3B"/>
    <property type="match status" value="1"/>
</dbReference>
<reference evidence="3 4" key="1">
    <citation type="journal article" date="2021" name="Elife">
        <title>Chloroplast acquisition without the gene transfer in kleptoplastic sea slugs, Plakobranchus ocellatus.</title>
        <authorList>
            <person name="Maeda T."/>
            <person name="Takahashi S."/>
            <person name="Yoshida T."/>
            <person name="Shimamura S."/>
            <person name="Takaki Y."/>
            <person name="Nagai Y."/>
            <person name="Toyoda A."/>
            <person name="Suzuki Y."/>
            <person name="Arimoto A."/>
            <person name="Ishii H."/>
            <person name="Satoh N."/>
            <person name="Nishiyama T."/>
            <person name="Hasebe M."/>
            <person name="Maruyama T."/>
            <person name="Minagawa J."/>
            <person name="Obokata J."/>
            <person name="Shigenobu S."/>
        </authorList>
    </citation>
    <scope>NUCLEOTIDE SEQUENCE [LARGE SCALE GENOMIC DNA]</scope>
</reference>
<feature type="compositionally biased region" description="Basic and acidic residues" evidence="1">
    <location>
        <begin position="257"/>
        <end position="279"/>
    </location>
</feature>
<feature type="compositionally biased region" description="Basic and acidic residues" evidence="1">
    <location>
        <begin position="286"/>
        <end position="297"/>
    </location>
</feature>
<dbReference type="EMBL" id="BLXT01008292">
    <property type="protein sequence ID" value="GFO47292.1"/>
    <property type="molecule type" value="Genomic_DNA"/>
</dbReference>
<dbReference type="Proteomes" id="UP000735302">
    <property type="component" value="Unassembled WGS sequence"/>
</dbReference>
<feature type="compositionally biased region" description="Acidic residues" evidence="1">
    <location>
        <begin position="541"/>
        <end position="553"/>
    </location>
</feature>
<feature type="compositionally biased region" description="Low complexity" evidence="1">
    <location>
        <begin position="199"/>
        <end position="209"/>
    </location>
</feature>
<gene>
    <name evidence="3" type="ORF">PoB_007379700</name>
</gene>
<feature type="region of interest" description="Disordered" evidence="1">
    <location>
        <begin position="792"/>
        <end position="864"/>
    </location>
</feature>
<evidence type="ECO:0000256" key="1">
    <source>
        <dbReference type="SAM" id="MobiDB-lite"/>
    </source>
</evidence>
<name>A0AAV4DSI6_9GAST</name>
<keyword evidence="4" id="KW-1185">Reference proteome</keyword>
<accession>A0AAV4DSI6</accession>
<organism evidence="3 4">
    <name type="scientific">Plakobranchus ocellatus</name>
    <dbReference type="NCBI Taxonomy" id="259542"/>
    <lineage>
        <taxon>Eukaryota</taxon>
        <taxon>Metazoa</taxon>
        <taxon>Spiralia</taxon>
        <taxon>Lophotrochozoa</taxon>
        <taxon>Mollusca</taxon>
        <taxon>Gastropoda</taxon>
        <taxon>Heterobranchia</taxon>
        <taxon>Euthyneura</taxon>
        <taxon>Panpulmonata</taxon>
        <taxon>Sacoglossa</taxon>
        <taxon>Placobranchoidea</taxon>
        <taxon>Plakobranchidae</taxon>
        <taxon>Plakobranchus</taxon>
    </lineage>
</organism>